<feature type="compositionally biased region" description="Basic and acidic residues" evidence="2">
    <location>
        <begin position="1"/>
        <end position="19"/>
    </location>
</feature>
<protein>
    <submittedName>
        <fullName evidence="4">Uncharacterized protein</fullName>
    </submittedName>
</protein>
<comment type="similarity">
    <text evidence="1">Belongs to the arthropod CHH/MIH/GIH/VIH hormone family.</text>
</comment>
<proteinExistence type="inferred from homology"/>
<evidence type="ECO:0000256" key="3">
    <source>
        <dbReference type="SAM" id="Phobius"/>
    </source>
</evidence>
<evidence type="ECO:0000313" key="4">
    <source>
        <dbReference type="EMBL" id="GMR62422.1"/>
    </source>
</evidence>
<dbReference type="PANTHER" id="PTHR35981:SF2">
    <property type="entry name" value="ION TRANSPORT PEPTIDE, ISOFORM C"/>
    <property type="match status" value="1"/>
</dbReference>
<feature type="region of interest" description="Disordered" evidence="2">
    <location>
        <begin position="1"/>
        <end position="26"/>
    </location>
</feature>
<dbReference type="EMBL" id="BTRK01000006">
    <property type="protein sequence ID" value="GMR62422.1"/>
    <property type="molecule type" value="Genomic_DNA"/>
</dbReference>
<sequence>RELRRRSRRSQEKAERERGGGGAIPLTLSQSSSTMSAIQRLQLSLFVIGAAAAAAAASHIPIYDRHLFMRSKTASPDQSPMRTCAEKDKRVEDLARLAAAVCLNCHELNSHRNPNYNYECSANCYQNDTFRNCLKAFVGEGKKRPSKRSRTTTTTTTIRPHHVRLLEMLLVPGYF</sequence>
<dbReference type="Proteomes" id="UP001328107">
    <property type="component" value="Unassembled WGS sequence"/>
</dbReference>
<dbReference type="Pfam" id="PF01147">
    <property type="entry name" value="Crust_neurohorm"/>
    <property type="match status" value="1"/>
</dbReference>
<dbReference type="SUPFAM" id="SSF81778">
    <property type="entry name" value="Crustacean CHH/MIH/GIH neurohormone"/>
    <property type="match status" value="1"/>
</dbReference>
<dbReference type="InterPro" id="IPR035957">
    <property type="entry name" value="Crust_neurohorm_sf"/>
</dbReference>
<dbReference type="AlphaFoldDB" id="A0AAN5DHV4"/>
<evidence type="ECO:0000313" key="5">
    <source>
        <dbReference type="Proteomes" id="UP001328107"/>
    </source>
</evidence>
<dbReference type="GO" id="GO:0007623">
    <property type="term" value="P:circadian rhythm"/>
    <property type="evidence" value="ECO:0007669"/>
    <property type="project" value="TreeGrafter"/>
</dbReference>
<feature type="transmembrane region" description="Helical" evidence="3">
    <location>
        <begin position="43"/>
        <end position="63"/>
    </location>
</feature>
<reference evidence="5" key="1">
    <citation type="submission" date="2022-10" db="EMBL/GenBank/DDBJ databases">
        <title>Genome assembly of Pristionchus species.</title>
        <authorList>
            <person name="Yoshida K."/>
            <person name="Sommer R.J."/>
        </authorList>
    </citation>
    <scope>NUCLEOTIDE SEQUENCE [LARGE SCALE GENOMIC DNA]</scope>
    <source>
        <strain evidence="5">RS5460</strain>
    </source>
</reference>
<dbReference type="PANTHER" id="PTHR35981">
    <property type="entry name" value="ION TRANSPORT PEPTIDE, ISOFORM C"/>
    <property type="match status" value="1"/>
</dbReference>
<comment type="caution">
    <text evidence="4">The sequence shown here is derived from an EMBL/GenBank/DDBJ whole genome shotgun (WGS) entry which is preliminary data.</text>
</comment>
<organism evidence="4 5">
    <name type="scientific">Pristionchus mayeri</name>
    <dbReference type="NCBI Taxonomy" id="1317129"/>
    <lineage>
        <taxon>Eukaryota</taxon>
        <taxon>Metazoa</taxon>
        <taxon>Ecdysozoa</taxon>
        <taxon>Nematoda</taxon>
        <taxon>Chromadorea</taxon>
        <taxon>Rhabditida</taxon>
        <taxon>Rhabditina</taxon>
        <taxon>Diplogasteromorpha</taxon>
        <taxon>Diplogasteroidea</taxon>
        <taxon>Neodiplogasteridae</taxon>
        <taxon>Pristionchus</taxon>
    </lineage>
</organism>
<dbReference type="InterPro" id="IPR031098">
    <property type="entry name" value="Crust_neurohorm"/>
</dbReference>
<evidence type="ECO:0000256" key="2">
    <source>
        <dbReference type="SAM" id="MobiDB-lite"/>
    </source>
</evidence>
<evidence type="ECO:0000256" key="1">
    <source>
        <dbReference type="ARBA" id="ARBA00005447"/>
    </source>
</evidence>
<gene>
    <name evidence="4" type="ORF">PMAYCL1PPCAC_32617</name>
</gene>
<keyword evidence="3" id="KW-0812">Transmembrane</keyword>
<accession>A0AAN5DHV4</accession>
<keyword evidence="5" id="KW-1185">Reference proteome</keyword>
<keyword evidence="3" id="KW-0472">Membrane</keyword>
<name>A0AAN5DHV4_9BILA</name>
<feature type="non-terminal residue" evidence="4">
    <location>
        <position position="1"/>
    </location>
</feature>
<keyword evidence="3" id="KW-1133">Transmembrane helix</keyword>
<dbReference type="Gene3D" id="1.10.2010.10">
    <property type="entry name" value="Crustacean CHH/MIH/GIH neurohormone"/>
    <property type="match status" value="1"/>
</dbReference>